<dbReference type="RefSeq" id="WP_126552285.1">
    <property type="nucleotide sequence ID" value="NZ_BIFS01000001.1"/>
</dbReference>
<sequence length="393" mass="43092">MKMVSNLLASGTVIRSGARVLLLVFLLMGIVQCVSRPMVGAARADKEPFAFDVQPVFSDPLNPVTKAYFVMNAQVKGQVQNGLLITNTSDTSGEVIVYPLDAMTGESGGYAYGSHQAKLHDVGAWITLSRLQVKLGPGQSQVVPFQIKIPANARSGQHVGGLAVEDMTAVQTFRSKNSMFHVDLIQRKVLAVQITLPGKPNEQLAITGVKFDNSSRYQRLLIGLRNSGNMLVRALGKLSITDLQGKNARTQTIQIGTFVPQTTIDHSVYIIHKALPIGRYKALLTLSYGHQKQLNYTSDFIVTTTKKSLPNALNTYVALGDTQGFLSLLAPWQIIVGGCVILLVLGALIFWCYKLVLFLLRKTRKNKSREEKIPVSVEPTISNTREQNNKTEV</sequence>
<dbReference type="OrthoDB" id="160136at2"/>
<dbReference type="Proteomes" id="UP000287188">
    <property type="component" value="Unassembled WGS sequence"/>
</dbReference>
<dbReference type="Pfam" id="PF06030">
    <property type="entry name" value="WxLIP_PGBD"/>
    <property type="match status" value="1"/>
</dbReference>
<comment type="caution">
    <text evidence="3">The sequence shown here is derived from an EMBL/GenBank/DDBJ whole genome shotgun (WGS) entry which is preliminary data.</text>
</comment>
<evidence type="ECO:0000259" key="2">
    <source>
        <dbReference type="Pfam" id="PF06030"/>
    </source>
</evidence>
<evidence type="ECO:0000313" key="3">
    <source>
        <dbReference type="EMBL" id="GCE20630.1"/>
    </source>
</evidence>
<keyword evidence="1" id="KW-0812">Transmembrane</keyword>
<reference evidence="4" key="1">
    <citation type="submission" date="2018-12" db="EMBL/GenBank/DDBJ databases">
        <title>Tengunoibacter tsumagoiensis gen. nov., sp. nov., Dictyobacter kobayashii sp. nov., D. alpinus sp. nov., and D. joshuensis sp. nov. and description of Dictyobacteraceae fam. nov. within the order Ktedonobacterales isolated from Tengu-no-mugimeshi.</title>
        <authorList>
            <person name="Wang C.M."/>
            <person name="Zheng Y."/>
            <person name="Sakai Y."/>
            <person name="Toyoda A."/>
            <person name="Minakuchi Y."/>
            <person name="Abe K."/>
            <person name="Yokota A."/>
            <person name="Yabe S."/>
        </authorList>
    </citation>
    <scope>NUCLEOTIDE SEQUENCE [LARGE SCALE GENOMIC DNA]</scope>
    <source>
        <strain evidence="4">Uno11</strain>
    </source>
</reference>
<accession>A0A402ANT1</accession>
<keyword evidence="4" id="KW-1185">Reference proteome</keyword>
<keyword evidence="1" id="KW-1133">Transmembrane helix</keyword>
<evidence type="ECO:0000256" key="1">
    <source>
        <dbReference type="SAM" id="Phobius"/>
    </source>
</evidence>
<feature type="transmembrane region" description="Helical" evidence="1">
    <location>
        <begin position="332"/>
        <end position="360"/>
    </location>
</feature>
<organism evidence="3 4">
    <name type="scientific">Dictyobacter kobayashii</name>
    <dbReference type="NCBI Taxonomy" id="2014872"/>
    <lineage>
        <taxon>Bacteria</taxon>
        <taxon>Bacillati</taxon>
        <taxon>Chloroflexota</taxon>
        <taxon>Ktedonobacteria</taxon>
        <taxon>Ktedonobacterales</taxon>
        <taxon>Dictyobacteraceae</taxon>
        <taxon>Dictyobacter</taxon>
    </lineage>
</organism>
<keyword evidence="1" id="KW-0472">Membrane</keyword>
<name>A0A402ANT1_9CHLR</name>
<evidence type="ECO:0000313" key="4">
    <source>
        <dbReference type="Proteomes" id="UP000287188"/>
    </source>
</evidence>
<dbReference type="AlphaFoldDB" id="A0A402ANT1"/>
<gene>
    <name evidence="3" type="ORF">KDK_44300</name>
</gene>
<feature type="domain" description="WxL Interacting Protein peptidoglycan binding" evidence="2">
    <location>
        <begin position="51"/>
        <end position="165"/>
    </location>
</feature>
<dbReference type="EMBL" id="BIFS01000001">
    <property type="protein sequence ID" value="GCE20630.1"/>
    <property type="molecule type" value="Genomic_DNA"/>
</dbReference>
<protein>
    <submittedName>
        <fullName evidence="3">Cell surface protein</fullName>
    </submittedName>
</protein>
<proteinExistence type="predicted"/>
<dbReference type="InterPro" id="IPR010317">
    <property type="entry name" value="WxLIP_PGBD"/>
</dbReference>